<evidence type="ECO:0000256" key="1">
    <source>
        <dbReference type="SAM" id="Phobius"/>
    </source>
</evidence>
<keyword evidence="1" id="KW-0472">Membrane</keyword>
<feature type="transmembrane region" description="Helical" evidence="1">
    <location>
        <begin position="12"/>
        <end position="37"/>
    </location>
</feature>
<proteinExistence type="predicted"/>
<dbReference type="Pfam" id="PF10031">
    <property type="entry name" value="DUF2273"/>
    <property type="match status" value="1"/>
</dbReference>
<name>A0AB37D229_TETHA</name>
<reference evidence="2 3" key="1">
    <citation type="submission" date="2019-11" db="EMBL/GenBank/DDBJ databases">
        <authorList>
            <person name="Kim E."/>
            <person name="Lee J."/>
            <person name="Jeon K."/>
            <person name="Lee Y."/>
        </authorList>
    </citation>
    <scope>NUCLEOTIDE SEQUENCE [LARGE SCALE GENOMIC DNA]</scope>
    <source>
        <strain evidence="2 3">YJ1</strain>
    </source>
</reference>
<dbReference type="KEGG" id="tey:GLW17_03415"/>
<dbReference type="Proteomes" id="UP000427886">
    <property type="component" value="Chromosome"/>
</dbReference>
<evidence type="ECO:0000313" key="3">
    <source>
        <dbReference type="Proteomes" id="UP000427886"/>
    </source>
</evidence>
<dbReference type="AlphaFoldDB" id="A0AB37D229"/>
<protein>
    <submittedName>
        <fullName evidence="2">DUF2273 domain-containing protein</fullName>
    </submittedName>
</protein>
<sequence>MQGLFQRYRYGIIGGGIGLILAVLLLTIGFSETLLLLNDL</sequence>
<dbReference type="InterPro" id="IPR018730">
    <property type="entry name" value="DUF2273"/>
</dbReference>
<keyword evidence="1" id="KW-1133">Transmembrane helix</keyword>
<keyword evidence="1" id="KW-0812">Transmembrane</keyword>
<dbReference type="EMBL" id="CP046246">
    <property type="protein sequence ID" value="QGP75951.1"/>
    <property type="molecule type" value="Genomic_DNA"/>
</dbReference>
<dbReference type="RefSeq" id="WP_082786926.1">
    <property type="nucleotide sequence ID" value="NZ_BSYG01000013.1"/>
</dbReference>
<gene>
    <name evidence="2" type="ORF">GLW17_03415</name>
</gene>
<organism evidence="2 3">
    <name type="scientific">Tetragenococcus halophilus</name>
    <name type="common">Pediococcus halophilus</name>
    <dbReference type="NCBI Taxonomy" id="51669"/>
    <lineage>
        <taxon>Bacteria</taxon>
        <taxon>Bacillati</taxon>
        <taxon>Bacillota</taxon>
        <taxon>Bacilli</taxon>
        <taxon>Lactobacillales</taxon>
        <taxon>Enterococcaceae</taxon>
        <taxon>Tetragenococcus</taxon>
    </lineage>
</organism>
<accession>A0AB37D229</accession>
<evidence type="ECO:0000313" key="2">
    <source>
        <dbReference type="EMBL" id="QGP75951.1"/>
    </source>
</evidence>